<name>A0AAE3R1Q2_9BACT</name>
<protein>
    <submittedName>
        <fullName evidence="9">ABC transporter permease</fullName>
    </submittedName>
</protein>
<keyword evidence="5 6" id="KW-0472">Membrane</keyword>
<gene>
    <name evidence="9" type="ORF">QNI22_12540</name>
</gene>
<sequence length="793" mass="89091">MIRNYIKIAFRNLLKNKAYSSINILGLSVGMAVAILIGLWIYDELSYDKYHTNYDRLAQVYQNQTFSGTTGTSAAIPVPLAGELRTKYGDDFKSLALASWNFEHILAFEDKKFTKEGMFTEPELPKMLSLKMIQGTLDGLKDPSSILITQSLAETLFGDTDPINKIIKLDNKTTLKVTGVYEDLPYNSTLHSTSFLIPWEKYLTLQNWVKESQTQWNNNSFQLFVQIADKADFGKINSKIKNVVQSHRAKGEDDKPVAFLHPMSQWHLYSEFKNGINIGGRIQFVWLFGIIGTFVLLLACINFMNLSTARSEKRAKEVGIRKAIGSVRQQLIGQFLSESLVIAGIAFLVGVFLVLCTLPWFNTLADKEMSILWTNPVFWIACLTFTAFTGLISGSYPAFYLSSFQPVKVLKGTFKAGRLASLPRKVLVVVQFTVSVSLIIGTIIVFRQIQYAKNRPIGYDREGLITVMMNTPELYGHYDVLRSDLIKTGAVENMSESSSPTTGVWSNQIGFDWEGKDPNMLALFGTIAVTHDYGKTVGWQFKEGRDFSREYATDSVGFVFNEAAVKYAGIKDPVGKTVRFNDKKYTIIGIIKDMVMESPFDPIKPTIFLLDYGWANVITVKMKAGINSKDALAKVEAVFKKHNPGSPFDFKFVDKEYEQKFRAEERIGTLASFFASLAIFISCLGLFGLASFMAEQRTKEIGIRKVLGASVVNLWQLLSKDFVTLVIISFLIAAPIAYFTMSQWLEKYEYRSEISWWVFILSGVGAMVITLLTVSFQAIKAALANPVKSLRSE</sequence>
<comment type="subcellular location">
    <subcellularLocation>
        <location evidence="1">Cell membrane</location>
        <topology evidence="1">Multi-pass membrane protein</topology>
    </subcellularLocation>
</comment>
<dbReference type="Pfam" id="PF02687">
    <property type="entry name" value="FtsX"/>
    <property type="match status" value="2"/>
</dbReference>
<feature type="domain" description="ABC3 transporter permease C-terminal" evidence="7">
    <location>
        <begin position="673"/>
        <end position="782"/>
    </location>
</feature>
<accession>A0AAE3R1Q2</accession>
<evidence type="ECO:0000313" key="9">
    <source>
        <dbReference type="EMBL" id="MDJ1501485.1"/>
    </source>
</evidence>
<feature type="domain" description="MacB-like periplasmic core" evidence="8">
    <location>
        <begin position="20"/>
        <end position="242"/>
    </location>
</feature>
<dbReference type="EMBL" id="JASJOU010000003">
    <property type="protein sequence ID" value="MDJ1501485.1"/>
    <property type="molecule type" value="Genomic_DNA"/>
</dbReference>
<evidence type="ECO:0000259" key="8">
    <source>
        <dbReference type="Pfam" id="PF12704"/>
    </source>
</evidence>
<feature type="transmembrane region" description="Helical" evidence="6">
    <location>
        <begin position="426"/>
        <end position="446"/>
    </location>
</feature>
<dbReference type="InterPro" id="IPR025857">
    <property type="entry name" value="MacB_PCD"/>
</dbReference>
<feature type="domain" description="ABC3 transporter permease C-terminal" evidence="7">
    <location>
        <begin position="290"/>
        <end position="406"/>
    </location>
</feature>
<feature type="transmembrane region" description="Helical" evidence="6">
    <location>
        <begin position="670"/>
        <end position="694"/>
    </location>
</feature>
<evidence type="ECO:0000259" key="7">
    <source>
        <dbReference type="Pfam" id="PF02687"/>
    </source>
</evidence>
<organism evidence="9 10">
    <name type="scientific">Xanthocytophaga agilis</name>
    <dbReference type="NCBI Taxonomy" id="3048010"/>
    <lineage>
        <taxon>Bacteria</taxon>
        <taxon>Pseudomonadati</taxon>
        <taxon>Bacteroidota</taxon>
        <taxon>Cytophagia</taxon>
        <taxon>Cytophagales</taxon>
        <taxon>Rhodocytophagaceae</taxon>
        <taxon>Xanthocytophaga</taxon>
    </lineage>
</organism>
<evidence type="ECO:0000256" key="2">
    <source>
        <dbReference type="ARBA" id="ARBA00022475"/>
    </source>
</evidence>
<feature type="transmembrane region" description="Helical" evidence="6">
    <location>
        <begin position="722"/>
        <end position="742"/>
    </location>
</feature>
<comment type="caution">
    <text evidence="9">The sequence shown here is derived from an EMBL/GenBank/DDBJ whole genome shotgun (WGS) entry which is preliminary data.</text>
</comment>
<dbReference type="Pfam" id="PF12704">
    <property type="entry name" value="MacB_PCD"/>
    <property type="match status" value="2"/>
</dbReference>
<dbReference type="Proteomes" id="UP001232063">
    <property type="component" value="Unassembled WGS sequence"/>
</dbReference>
<dbReference type="InterPro" id="IPR003838">
    <property type="entry name" value="ABC3_permease_C"/>
</dbReference>
<proteinExistence type="predicted"/>
<dbReference type="GO" id="GO:0022857">
    <property type="term" value="F:transmembrane transporter activity"/>
    <property type="evidence" value="ECO:0007669"/>
    <property type="project" value="TreeGrafter"/>
</dbReference>
<evidence type="ECO:0000256" key="3">
    <source>
        <dbReference type="ARBA" id="ARBA00022692"/>
    </source>
</evidence>
<dbReference type="InterPro" id="IPR050250">
    <property type="entry name" value="Macrolide_Exporter_MacB"/>
</dbReference>
<feature type="transmembrane region" description="Helical" evidence="6">
    <location>
        <begin position="21"/>
        <end position="42"/>
    </location>
</feature>
<feature type="transmembrane region" description="Helical" evidence="6">
    <location>
        <begin position="284"/>
        <end position="306"/>
    </location>
</feature>
<keyword evidence="3 6" id="KW-0812">Transmembrane</keyword>
<dbReference type="PANTHER" id="PTHR30572">
    <property type="entry name" value="MEMBRANE COMPONENT OF TRANSPORTER-RELATED"/>
    <property type="match status" value="1"/>
</dbReference>
<evidence type="ECO:0000313" key="10">
    <source>
        <dbReference type="Proteomes" id="UP001232063"/>
    </source>
</evidence>
<dbReference type="AlphaFoldDB" id="A0AAE3R1Q2"/>
<feature type="transmembrane region" description="Helical" evidence="6">
    <location>
        <begin position="377"/>
        <end position="401"/>
    </location>
</feature>
<dbReference type="RefSeq" id="WP_314510963.1">
    <property type="nucleotide sequence ID" value="NZ_JASJOU010000003.1"/>
</dbReference>
<keyword evidence="10" id="KW-1185">Reference proteome</keyword>
<evidence type="ECO:0000256" key="5">
    <source>
        <dbReference type="ARBA" id="ARBA00023136"/>
    </source>
</evidence>
<feature type="domain" description="MacB-like periplasmic core" evidence="8">
    <location>
        <begin position="434"/>
        <end position="637"/>
    </location>
</feature>
<keyword evidence="2" id="KW-1003">Cell membrane</keyword>
<feature type="transmembrane region" description="Helical" evidence="6">
    <location>
        <begin position="340"/>
        <end position="361"/>
    </location>
</feature>
<evidence type="ECO:0000256" key="1">
    <source>
        <dbReference type="ARBA" id="ARBA00004651"/>
    </source>
</evidence>
<evidence type="ECO:0000256" key="6">
    <source>
        <dbReference type="SAM" id="Phobius"/>
    </source>
</evidence>
<keyword evidence="4 6" id="KW-1133">Transmembrane helix</keyword>
<feature type="transmembrane region" description="Helical" evidence="6">
    <location>
        <begin position="754"/>
        <end position="779"/>
    </location>
</feature>
<reference evidence="9" key="1">
    <citation type="submission" date="2023-05" db="EMBL/GenBank/DDBJ databases">
        <authorList>
            <person name="Zhang X."/>
        </authorList>
    </citation>
    <scope>NUCLEOTIDE SEQUENCE</scope>
    <source>
        <strain evidence="9">BD1B2-1</strain>
    </source>
</reference>
<dbReference type="PANTHER" id="PTHR30572:SF18">
    <property type="entry name" value="ABC-TYPE MACROLIDE FAMILY EXPORT SYSTEM PERMEASE COMPONENT 2"/>
    <property type="match status" value="1"/>
</dbReference>
<dbReference type="GO" id="GO:0005886">
    <property type="term" value="C:plasma membrane"/>
    <property type="evidence" value="ECO:0007669"/>
    <property type="project" value="UniProtKB-SubCell"/>
</dbReference>
<evidence type="ECO:0000256" key="4">
    <source>
        <dbReference type="ARBA" id="ARBA00022989"/>
    </source>
</evidence>